<comment type="caution">
    <text evidence="5">The sequence shown here is derived from an EMBL/GenBank/DDBJ whole genome shotgun (WGS) entry which is preliminary data.</text>
</comment>
<organism evidence="5 6">
    <name type="scientific">Ligilactobacillus agilis DSM 20509</name>
    <dbReference type="NCBI Taxonomy" id="1423718"/>
    <lineage>
        <taxon>Bacteria</taxon>
        <taxon>Bacillati</taxon>
        <taxon>Bacillota</taxon>
        <taxon>Bacilli</taxon>
        <taxon>Lactobacillales</taxon>
        <taxon>Lactobacillaceae</taxon>
        <taxon>Ligilactobacillus</taxon>
    </lineage>
</organism>
<dbReference type="RefSeq" id="WP_056976237.1">
    <property type="nucleotide sequence ID" value="NZ_AYYP01000015.1"/>
</dbReference>
<dbReference type="InterPro" id="IPR055170">
    <property type="entry name" value="GFO_IDH_MocA-like_dom"/>
</dbReference>
<evidence type="ECO:0000313" key="6">
    <source>
        <dbReference type="Proteomes" id="UP000051008"/>
    </source>
</evidence>
<dbReference type="InterPro" id="IPR050984">
    <property type="entry name" value="Gfo/Idh/MocA_domain"/>
</dbReference>
<proteinExistence type="inferred from homology"/>
<evidence type="ECO:0000256" key="1">
    <source>
        <dbReference type="ARBA" id="ARBA00010928"/>
    </source>
</evidence>
<dbReference type="SUPFAM" id="SSF51735">
    <property type="entry name" value="NAD(P)-binding Rossmann-fold domains"/>
    <property type="match status" value="1"/>
</dbReference>
<dbReference type="InterPro" id="IPR000683">
    <property type="entry name" value="Gfo/Idh/MocA-like_OxRdtase_N"/>
</dbReference>
<dbReference type="Proteomes" id="UP000051008">
    <property type="component" value="Unassembled WGS sequence"/>
</dbReference>
<gene>
    <name evidence="5" type="ORF">FC14_GL001404</name>
</gene>
<dbReference type="Gene3D" id="3.40.50.720">
    <property type="entry name" value="NAD(P)-binding Rossmann-like Domain"/>
    <property type="match status" value="1"/>
</dbReference>
<keyword evidence="6" id="KW-1185">Reference proteome</keyword>
<evidence type="ECO:0000259" key="4">
    <source>
        <dbReference type="Pfam" id="PF22725"/>
    </source>
</evidence>
<comment type="similarity">
    <text evidence="1">Belongs to the Gfo/Idh/MocA family.</text>
</comment>
<dbReference type="EMBL" id="AYYP01000015">
    <property type="protein sequence ID" value="KRM65436.1"/>
    <property type="molecule type" value="Genomic_DNA"/>
</dbReference>
<dbReference type="AlphaFoldDB" id="A0A0R2AQI7"/>
<dbReference type="PANTHER" id="PTHR22604">
    <property type="entry name" value="OXIDOREDUCTASES"/>
    <property type="match status" value="1"/>
</dbReference>
<dbReference type="InterPro" id="IPR036291">
    <property type="entry name" value="NAD(P)-bd_dom_sf"/>
</dbReference>
<evidence type="ECO:0000259" key="3">
    <source>
        <dbReference type="Pfam" id="PF01408"/>
    </source>
</evidence>
<name>A0A0R2AQI7_9LACO</name>
<evidence type="ECO:0000313" key="5">
    <source>
        <dbReference type="EMBL" id="KRM65436.1"/>
    </source>
</evidence>
<evidence type="ECO:0000256" key="2">
    <source>
        <dbReference type="ARBA" id="ARBA00023002"/>
    </source>
</evidence>
<keyword evidence="2" id="KW-0560">Oxidoreductase</keyword>
<reference evidence="5 6" key="1">
    <citation type="journal article" date="2015" name="Genome Announc.">
        <title>Expanding the biotechnology potential of lactobacilli through comparative genomics of 213 strains and associated genera.</title>
        <authorList>
            <person name="Sun Z."/>
            <person name="Harris H.M."/>
            <person name="McCann A."/>
            <person name="Guo C."/>
            <person name="Argimon S."/>
            <person name="Zhang W."/>
            <person name="Yang X."/>
            <person name="Jeffery I.B."/>
            <person name="Cooney J.C."/>
            <person name="Kagawa T.F."/>
            <person name="Liu W."/>
            <person name="Song Y."/>
            <person name="Salvetti E."/>
            <person name="Wrobel A."/>
            <person name="Rasinkangas P."/>
            <person name="Parkhill J."/>
            <person name="Rea M.C."/>
            <person name="O'Sullivan O."/>
            <person name="Ritari J."/>
            <person name="Douillard F.P."/>
            <person name="Paul Ross R."/>
            <person name="Yang R."/>
            <person name="Briner A.E."/>
            <person name="Felis G.E."/>
            <person name="de Vos W.M."/>
            <person name="Barrangou R."/>
            <person name="Klaenhammer T.R."/>
            <person name="Caufield P.W."/>
            <person name="Cui Y."/>
            <person name="Zhang H."/>
            <person name="O'Toole P.W."/>
        </authorList>
    </citation>
    <scope>NUCLEOTIDE SEQUENCE [LARGE SCALE GENOMIC DNA]</scope>
    <source>
        <strain evidence="5 6">DSM 20509</strain>
    </source>
</reference>
<dbReference type="PANTHER" id="PTHR22604:SF105">
    <property type="entry name" value="TRANS-1,2-DIHYDROBENZENE-1,2-DIOL DEHYDROGENASE"/>
    <property type="match status" value="1"/>
</dbReference>
<dbReference type="OrthoDB" id="9815825at2"/>
<dbReference type="PATRIC" id="fig|1423718.3.peg.1465"/>
<dbReference type="GO" id="GO:0000166">
    <property type="term" value="F:nucleotide binding"/>
    <property type="evidence" value="ECO:0007669"/>
    <property type="project" value="InterPro"/>
</dbReference>
<dbReference type="SUPFAM" id="SSF55347">
    <property type="entry name" value="Glyceraldehyde-3-phosphate dehydrogenase-like, C-terminal domain"/>
    <property type="match status" value="1"/>
</dbReference>
<dbReference type="Pfam" id="PF01408">
    <property type="entry name" value="GFO_IDH_MocA"/>
    <property type="match status" value="1"/>
</dbReference>
<dbReference type="GO" id="GO:0016491">
    <property type="term" value="F:oxidoreductase activity"/>
    <property type="evidence" value="ECO:0007669"/>
    <property type="project" value="UniProtKB-KW"/>
</dbReference>
<dbReference type="Gene3D" id="3.30.360.10">
    <property type="entry name" value="Dihydrodipicolinate Reductase, domain 2"/>
    <property type="match status" value="1"/>
</dbReference>
<accession>A0A0R2AQI7</accession>
<protein>
    <submittedName>
        <fullName evidence="5">Gfo Idh MocA family oxidoreductase</fullName>
    </submittedName>
</protein>
<feature type="domain" description="Gfo/Idh/MocA-like oxidoreductase N-terminal" evidence="3">
    <location>
        <begin position="5"/>
        <end position="121"/>
    </location>
</feature>
<dbReference type="Pfam" id="PF22725">
    <property type="entry name" value="GFO_IDH_MocA_C3"/>
    <property type="match status" value="1"/>
</dbReference>
<sequence length="322" mass="35075">MAQISYGILGASQPATEFVKAIEQVEEAKVVAIAGRSLADAQKQAERLGLERAYGSYEELCEVSDVDVIYIPKYNRAHYACAKYALEHGKHILMAQPFTRHKVGAGELFQLAANKNLLLMEEQSVLFLPLMQRIKAEVAKGTIGKLRFIEIKRYLKLANNNDWLQDLAAGGGALNVGGSNPLELAAYLTDGEVSEWAGFAENNIGEADRSASLTFKVADLLVNAFVTTELTGEDKLTLVGTDGKITVPNYTEAKVATVETTSGTNQLVDQNYQSGLAYLLAHFNECLAKGLVASPLVTPAQTIKALTVIEDLYQRWYGDPLN</sequence>
<feature type="domain" description="GFO/IDH/MocA-like oxidoreductase" evidence="4">
    <location>
        <begin position="131"/>
        <end position="245"/>
    </location>
</feature>